<dbReference type="FunFam" id="3.40.1090.10:FF:000005">
    <property type="entry name" value="Patatin"/>
    <property type="match status" value="1"/>
</dbReference>
<protein>
    <recommendedName>
        <fullName evidence="7">Patatin</fullName>
        <ecNumber evidence="7">3.1.1.-</ecNumber>
    </recommendedName>
</protein>
<dbReference type="InterPro" id="IPR016035">
    <property type="entry name" value="Acyl_Trfase/lysoPLipase"/>
</dbReference>
<dbReference type="PANTHER" id="PTHR32176:SF99">
    <property type="entry name" value="PATATIN"/>
    <property type="match status" value="1"/>
</dbReference>
<evidence type="ECO:0000313" key="9">
    <source>
        <dbReference type="EMBL" id="KAL2531880.1"/>
    </source>
</evidence>
<feature type="short sequence motif" description="DGA/G" evidence="6">
    <location>
        <begin position="187"/>
        <end position="189"/>
    </location>
</feature>
<evidence type="ECO:0000256" key="4">
    <source>
        <dbReference type="ARBA" id="ARBA00022963"/>
    </source>
</evidence>
<evidence type="ECO:0000256" key="6">
    <source>
        <dbReference type="PROSITE-ProRule" id="PRU01161"/>
    </source>
</evidence>
<keyword evidence="3" id="KW-0611">Plant defense</keyword>
<evidence type="ECO:0000256" key="7">
    <source>
        <dbReference type="RuleBase" id="RU361262"/>
    </source>
</evidence>
<dbReference type="EC" id="3.1.1.-" evidence="7"/>
<comment type="caution">
    <text evidence="9">The sequence shown here is derived from an EMBL/GenBank/DDBJ whole genome shotgun (WGS) entry which is preliminary data.</text>
</comment>
<feature type="short sequence motif" description="GXSXG" evidence="6">
    <location>
        <begin position="37"/>
        <end position="41"/>
    </location>
</feature>
<dbReference type="Pfam" id="PF01734">
    <property type="entry name" value="Patatin"/>
    <property type="match status" value="1"/>
</dbReference>
<comment type="function">
    <text evidence="7">Lipolytic acyl hydrolase (LAH).</text>
</comment>
<dbReference type="GO" id="GO:0016298">
    <property type="term" value="F:lipase activity"/>
    <property type="evidence" value="ECO:0007669"/>
    <property type="project" value="UniProtKB-ARBA"/>
</dbReference>
<comment type="similarity">
    <text evidence="1 7">Belongs to the patatin family.</text>
</comment>
<dbReference type="AlphaFoldDB" id="A0ABD1V3I3"/>
<dbReference type="PANTHER" id="PTHR32176">
    <property type="entry name" value="XYLOSE ISOMERASE"/>
    <property type="match status" value="1"/>
</dbReference>
<keyword evidence="2 6" id="KW-0378">Hydrolase</keyword>
<proteinExistence type="inferred from homology"/>
<evidence type="ECO:0000256" key="2">
    <source>
        <dbReference type="ARBA" id="ARBA00022801"/>
    </source>
</evidence>
<dbReference type="Proteomes" id="UP001604336">
    <property type="component" value="Unassembled WGS sequence"/>
</dbReference>
<evidence type="ECO:0000256" key="5">
    <source>
        <dbReference type="ARBA" id="ARBA00023098"/>
    </source>
</evidence>
<gene>
    <name evidence="9" type="ORF">Adt_05231</name>
</gene>
<comment type="domain">
    <text evidence="7">The nitrogen atoms of the two glycine residues in the GGXR motif define the oxyanion hole, and stabilize the oxyanion that forms during the nucleophilic attack by the catalytic serine during substrate cleavage.</text>
</comment>
<feature type="active site" description="Nucleophile" evidence="6">
    <location>
        <position position="39"/>
    </location>
</feature>
<evidence type="ECO:0000259" key="8">
    <source>
        <dbReference type="PROSITE" id="PS51635"/>
    </source>
</evidence>
<dbReference type="SUPFAM" id="SSF52151">
    <property type="entry name" value="FabD/lysophospholipase-like"/>
    <property type="match status" value="1"/>
</dbReference>
<dbReference type="GO" id="GO:0006952">
    <property type="term" value="P:defense response"/>
    <property type="evidence" value="ECO:0007669"/>
    <property type="project" value="UniProtKB-KW"/>
</dbReference>
<dbReference type="Gene3D" id="3.40.1090.10">
    <property type="entry name" value="Cytosolic phospholipase A2 catalytic domain"/>
    <property type="match status" value="1"/>
</dbReference>
<feature type="domain" description="PNPLA" evidence="8">
    <location>
        <begin position="1"/>
        <end position="200"/>
    </location>
</feature>
<evidence type="ECO:0000256" key="3">
    <source>
        <dbReference type="ARBA" id="ARBA00022821"/>
    </source>
</evidence>
<organism evidence="9 10">
    <name type="scientific">Abeliophyllum distichum</name>
    <dbReference type="NCBI Taxonomy" id="126358"/>
    <lineage>
        <taxon>Eukaryota</taxon>
        <taxon>Viridiplantae</taxon>
        <taxon>Streptophyta</taxon>
        <taxon>Embryophyta</taxon>
        <taxon>Tracheophyta</taxon>
        <taxon>Spermatophyta</taxon>
        <taxon>Magnoliopsida</taxon>
        <taxon>eudicotyledons</taxon>
        <taxon>Gunneridae</taxon>
        <taxon>Pentapetalae</taxon>
        <taxon>asterids</taxon>
        <taxon>lamiids</taxon>
        <taxon>Lamiales</taxon>
        <taxon>Oleaceae</taxon>
        <taxon>Forsythieae</taxon>
        <taxon>Abeliophyllum</taxon>
    </lineage>
</organism>
<dbReference type="PROSITE" id="PS51635">
    <property type="entry name" value="PNPLA"/>
    <property type="match status" value="1"/>
</dbReference>
<keyword evidence="4 6" id="KW-0442">Lipid degradation</keyword>
<dbReference type="InterPro" id="IPR002641">
    <property type="entry name" value="PNPLA_dom"/>
</dbReference>
<comment type="caution">
    <text evidence="6">Lacks conserved residue(s) required for the propagation of feature annotation.</text>
</comment>
<name>A0ABD1V3I3_9LAMI</name>
<feature type="active site" description="Proton acceptor" evidence="6">
    <location>
        <position position="187"/>
    </location>
</feature>
<evidence type="ECO:0000313" key="10">
    <source>
        <dbReference type="Proteomes" id="UP001604336"/>
    </source>
</evidence>
<dbReference type="EMBL" id="JBFOLK010000002">
    <property type="protein sequence ID" value="KAL2531880.1"/>
    <property type="molecule type" value="Genomic_DNA"/>
</dbReference>
<keyword evidence="5 6" id="KW-0443">Lipid metabolism</keyword>
<accession>A0ABD1V3I3</accession>
<keyword evidence="10" id="KW-1185">Reference proteome</keyword>
<sequence length="370" mass="41373">MFRGIIPGTLLGYLEARLQELDGPNARIADYFDVIAGTSTGGLITIMLTAPGKDNLPTYAANNITNFYLEHGPKIFPIQRRLSFFRNIAVFSGPKYNGNYLRSLLRGTLGNLTLSNTLTNVVIPTFDMKRLQPIVFNTKDAKRNWCKNALLSDVCLGTSAAPTFLPPHYFEIKDATQGETRTFDLVDGGLAANNPTLVAMTHISKEIILKKFEHEDMQPMDCNRMLVLSLGTGVAQKQEKYNAKEAAYWGLIDWLFNKGASPLLDIIGDASTDMVDFHVSTIFQSLHKERNYLRIQDETLFGDESSVDITTMQNMQKLAQRGNSLLEKPVARVNLDTGRQEPVQGEGTNGEALTRFAQQLSNQRKLRQYK</sequence>
<evidence type="ECO:0000256" key="1">
    <source>
        <dbReference type="ARBA" id="ARBA00010240"/>
    </source>
</evidence>
<dbReference type="GO" id="GO:0016042">
    <property type="term" value="P:lipid catabolic process"/>
    <property type="evidence" value="ECO:0007669"/>
    <property type="project" value="UniProtKB-UniRule"/>
</dbReference>
<reference evidence="10" key="1">
    <citation type="submission" date="2024-07" db="EMBL/GenBank/DDBJ databases">
        <title>Two chromosome-level genome assemblies of Korean endemic species Abeliophyllum distichum and Forsythia ovata (Oleaceae).</title>
        <authorList>
            <person name="Jang H."/>
        </authorList>
    </citation>
    <scope>NUCLEOTIDE SEQUENCE [LARGE SCALE GENOMIC DNA]</scope>
</reference>